<reference evidence="2" key="1">
    <citation type="submission" date="2023-02" db="EMBL/GenBank/DDBJ databases">
        <title>Genome of toxic invasive species Heracleum sosnowskyi carries increased number of genes despite the absence of recent whole-genome duplications.</title>
        <authorList>
            <person name="Schelkunov M."/>
            <person name="Shtratnikova V."/>
            <person name="Makarenko M."/>
            <person name="Klepikova A."/>
            <person name="Omelchenko D."/>
            <person name="Novikova G."/>
            <person name="Obukhova E."/>
            <person name="Bogdanov V."/>
            <person name="Penin A."/>
            <person name="Logacheva M."/>
        </authorList>
    </citation>
    <scope>NUCLEOTIDE SEQUENCE</scope>
    <source>
        <strain evidence="2">Hsosn_3</strain>
        <tissue evidence="2">Leaf</tissue>
    </source>
</reference>
<dbReference type="Proteomes" id="UP001237642">
    <property type="component" value="Unassembled WGS sequence"/>
</dbReference>
<protein>
    <recommendedName>
        <fullName evidence="1">Origin recognition complex subunit 3 N-terminal domain-containing protein</fullName>
    </recommendedName>
</protein>
<gene>
    <name evidence="2" type="ORF">POM88_035054</name>
</gene>
<reference evidence="2" key="2">
    <citation type="submission" date="2023-05" db="EMBL/GenBank/DDBJ databases">
        <authorList>
            <person name="Schelkunov M.I."/>
        </authorList>
    </citation>
    <scope>NUCLEOTIDE SEQUENCE</scope>
    <source>
        <strain evidence="2">Hsosn_3</strain>
        <tissue evidence="2">Leaf</tissue>
    </source>
</reference>
<keyword evidence="3" id="KW-1185">Reference proteome</keyword>
<dbReference type="GO" id="GO:0006270">
    <property type="term" value="P:DNA replication initiation"/>
    <property type="evidence" value="ECO:0007669"/>
    <property type="project" value="TreeGrafter"/>
</dbReference>
<name>A0AAD8HKG3_9APIA</name>
<comment type="caution">
    <text evidence="2">The sequence shown here is derived from an EMBL/GenBank/DDBJ whole genome shotgun (WGS) entry which is preliminary data.</text>
</comment>
<accession>A0AAD8HKG3</accession>
<sequence length="204" mass="23054">MEVVDDLLTFADLGQHLRSHGCHVANLSSCDFSPKHGISGSIKSLLRKFLMVTLDVADISALASWYAEQDNYGNPVVVIIEDLERCCGTVLSDFILMLSEWICISPHKFLLRSPSERLDSIIHVVLVRQFSGTLSSFVRALKMTIIHHFSMEPLSFILKGLHNQNDGRYCPAGNMKHYQKRCLVELSIFLLTWGTNLVNQMVKF</sequence>
<proteinExistence type="predicted"/>
<dbReference type="PANTHER" id="PTHR12748:SF0">
    <property type="entry name" value="ORIGIN RECOGNITION COMPLEX SUBUNIT 3"/>
    <property type="match status" value="1"/>
</dbReference>
<dbReference type="InterPro" id="IPR020795">
    <property type="entry name" value="ORC3"/>
</dbReference>
<evidence type="ECO:0000313" key="2">
    <source>
        <dbReference type="EMBL" id="KAK1368962.1"/>
    </source>
</evidence>
<dbReference type="GO" id="GO:0005656">
    <property type="term" value="C:nuclear pre-replicative complex"/>
    <property type="evidence" value="ECO:0007669"/>
    <property type="project" value="TreeGrafter"/>
</dbReference>
<dbReference type="Pfam" id="PF07034">
    <property type="entry name" value="ORC3_N"/>
    <property type="match status" value="1"/>
</dbReference>
<dbReference type="EMBL" id="JAUIZM010000008">
    <property type="protein sequence ID" value="KAK1368962.1"/>
    <property type="molecule type" value="Genomic_DNA"/>
</dbReference>
<dbReference type="PANTHER" id="PTHR12748">
    <property type="entry name" value="ORIGIN RECOGNITION COMPLEX SUBUNIT 3"/>
    <property type="match status" value="1"/>
</dbReference>
<dbReference type="GO" id="GO:0005664">
    <property type="term" value="C:nuclear origin of replication recognition complex"/>
    <property type="evidence" value="ECO:0007669"/>
    <property type="project" value="InterPro"/>
</dbReference>
<dbReference type="InterPro" id="IPR045667">
    <property type="entry name" value="ORC3_N"/>
</dbReference>
<organism evidence="2 3">
    <name type="scientific">Heracleum sosnowskyi</name>
    <dbReference type="NCBI Taxonomy" id="360622"/>
    <lineage>
        <taxon>Eukaryota</taxon>
        <taxon>Viridiplantae</taxon>
        <taxon>Streptophyta</taxon>
        <taxon>Embryophyta</taxon>
        <taxon>Tracheophyta</taxon>
        <taxon>Spermatophyta</taxon>
        <taxon>Magnoliopsida</taxon>
        <taxon>eudicotyledons</taxon>
        <taxon>Gunneridae</taxon>
        <taxon>Pentapetalae</taxon>
        <taxon>asterids</taxon>
        <taxon>campanulids</taxon>
        <taxon>Apiales</taxon>
        <taxon>Apiaceae</taxon>
        <taxon>Apioideae</taxon>
        <taxon>apioid superclade</taxon>
        <taxon>Tordylieae</taxon>
        <taxon>Tordyliinae</taxon>
        <taxon>Heracleum</taxon>
    </lineage>
</organism>
<dbReference type="GO" id="GO:0003688">
    <property type="term" value="F:DNA replication origin binding"/>
    <property type="evidence" value="ECO:0007669"/>
    <property type="project" value="TreeGrafter"/>
</dbReference>
<dbReference type="GO" id="GO:0031261">
    <property type="term" value="C:DNA replication preinitiation complex"/>
    <property type="evidence" value="ECO:0007669"/>
    <property type="project" value="TreeGrafter"/>
</dbReference>
<evidence type="ECO:0000313" key="3">
    <source>
        <dbReference type="Proteomes" id="UP001237642"/>
    </source>
</evidence>
<evidence type="ECO:0000259" key="1">
    <source>
        <dbReference type="Pfam" id="PF07034"/>
    </source>
</evidence>
<dbReference type="AlphaFoldDB" id="A0AAD8HKG3"/>
<feature type="domain" description="Origin recognition complex subunit 3 N-terminal" evidence="1">
    <location>
        <begin position="2"/>
        <end position="102"/>
    </location>
</feature>